<evidence type="ECO:0000313" key="3">
    <source>
        <dbReference type="EMBL" id="OOF77664.1"/>
    </source>
</evidence>
<dbReference type="Pfam" id="PF08279">
    <property type="entry name" value="HTH_11"/>
    <property type="match status" value="1"/>
</dbReference>
<organism evidence="3 4">
    <name type="scientific">Rodentibacter caecimuris</name>
    <dbReference type="NCBI Taxonomy" id="1796644"/>
    <lineage>
        <taxon>Bacteria</taxon>
        <taxon>Pseudomonadati</taxon>
        <taxon>Pseudomonadota</taxon>
        <taxon>Gammaproteobacteria</taxon>
        <taxon>Pasteurellales</taxon>
        <taxon>Pasteurellaceae</taxon>
        <taxon>Rodentibacter</taxon>
    </lineage>
</organism>
<sequence length="232" mass="26994">MAKTQRLLSLLQLLSNYRYPVKAEILAERLNVSIRTIYRDIDMLCCQGAMIEGARGIGYQLRKEFSLPTSLLSKEEVEALILGIRWVTKHTDTSLSNSALSALMKISSMIPSQQKNDLYNTPLWVISQKKVPQQNQFLMTIRKAIRLEKQILVHYQNNHNIFSERIISPIAVGFFDQNVVIAAWCELKQNFRHFRLDRILQMSLLEKNYPQSHASLLSNWRRHEGIVPEKHY</sequence>
<evidence type="ECO:0008006" key="5">
    <source>
        <dbReference type="Google" id="ProtNLM"/>
    </source>
</evidence>
<dbReference type="PANTHER" id="PTHR34580:SF3">
    <property type="entry name" value="PROTEIN PAFB"/>
    <property type="match status" value="1"/>
</dbReference>
<dbReference type="InterPro" id="IPR051534">
    <property type="entry name" value="CBASS_pafABC_assoc_protein"/>
</dbReference>
<dbReference type="Pfam" id="PF13280">
    <property type="entry name" value="WYL"/>
    <property type="match status" value="1"/>
</dbReference>
<reference evidence="4" key="1">
    <citation type="submission" date="2016-10" db="EMBL/GenBank/DDBJ databases">
        <title>Rodentibacter gen. nov. and new species.</title>
        <authorList>
            <person name="Christensen H."/>
        </authorList>
    </citation>
    <scope>NUCLEOTIDE SEQUENCE [LARGE SCALE GENOMIC DNA]</scope>
    <source>
        <strain evidence="4">Ppn152</strain>
    </source>
</reference>
<dbReference type="PANTHER" id="PTHR34580">
    <property type="match status" value="1"/>
</dbReference>
<dbReference type="Gene3D" id="1.10.10.10">
    <property type="entry name" value="Winged helix-like DNA-binding domain superfamily/Winged helix DNA-binding domain"/>
    <property type="match status" value="1"/>
</dbReference>
<dbReference type="AlphaFoldDB" id="A0A1V3KJ65"/>
<evidence type="ECO:0000259" key="2">
    <source>
        <dbReference type="Pfam" id="PF13280"/>
    </source>
</evidence>
<evidence type="ECO:0000259" key="1">
    <source>
        <dbReference type="Pfam" id="PF08279"/>
    </source>
</evidence>
<proteinExistence type="predicted"/>
<gene>
    <name evidence="3" type="ORF">BKG96_07985</name>
</gene>
<dbReference type="RefSeq" id="WP_077587049.1">
    <property type="nucleotide sequence ID" value="NZ_MLAE01000036.1"/>
</dbReference>
<dbReference type="EMBL" id="MLAE01000036">
    <property type="protein sequence ID" value="OOF77664.1"/>
    <property type="molecule type" value="Genomic_DNA"/>
</dbReference>
<dbReference type="InterPro" id="IPR026881">
    <property type="entry name" value="WYL_dom"/>
</dbReference>
<dbReference type="InterPro" id="IPR036390">
    <property type="entry name" value="WH_DNA-bd_sf"/>
</dbReference>
<name>A0A1V3KJ65_9PAST</name>
<accession>A0A1V3KJ65</accession>
<dbReference type="SUPFAM" id="SSF46785">
    <property type="entry name" value="Winged helix' DNA-binding domain"/>
    <property type="match status" value="1"/>
</dbReference>
<feature type="domain" description="Helix-turn-helix type 11" evidence="1">
    <location>
        <begin position="6"/>
        <end position="60"/>
    </location>
</feature>
<comment type="caution">
    <text evidence="3">The sequence shown here is derived from an EMBL/GenBank/DDBJ whole genome shotgun (WGS) entry which is preliminary data.</text>
</comment>
<protein>
    <recommendedName>
        <fullName evidence="5">Transcriptional regulator</fullName>
    </recommendedName>
</protein>
<feature type="domain" description="WYL" evidence="2">
    <location>
        <begin position="137"/>
        <end position="202"/>
    </location>
</feature>
<dbReference type="InterPro" id="IPR036388">
    <property type="entry name" value="WH-like_DNA-bd_sf"/>
</dbReference>
<evidence type="ECO:0000313" key="4">
    <source>
        <dbReference type="Proteomes" id="UP000189114"/>
    </source>
</evidence>
<dbReference type="InterPro" id="IPR013196">
    <property type="entry name" value="HTH_11"/>
</dbReference>
<dbReference type="PROSITE" id="PS52050">
    <property type="entry name" value="WYL"/>
    <property type="match status" value="1"/>
</dbReference>
<dbReference type="Proteomes" id="UP000189114">
    <property type="component" value="Unassembled WGS sequence"/>
</dbReference>